<evidence type="ECO:0000313" key="12">
    <source>
        <dbReference type="Proteomes" id="UP000063991"/>
    </source>
</evidence>
<dbReference type="FunFam" id="3.40.50.11720:FF:000001">
    <property type="entry name" value="3-deoxy-D-manno-octulosonic acid transferase"/>
    <property type="match status" value="1"/>
</dbReference>
<feature type="site" description="Transition state stabilizer" evidence="8">
    <location>
        <position position="225"/>
    </location>
</feature>
<comment type="similarity">
    <text evidence="9">Belongs to the glycosyltransferase group 1 family.</text>
</comment>
<reference evidence="11 12" key="1">
    <citation type="submission" date="2015-12" db="EMBL/GenBank/DDBJ databases">
        <authorList>
            <person name="Shamseldin A."/>
            <person name="Moawad H."/>
            <person name="Abd El-Rahim W.M."/>
            <person name="Sadowsky M.J."/>
        </authorList>
    </citation>
    <scope>NUCLEOTIDE SEQUENCE [LARGE SCALE GENOMIC DNA]</scope>
    <source>
        <strain evidence="11 12">D7</strain>
    </source>
</reference>
<keyword evidence="9" id="KW-1133">Transmembrane helix</keyword>
<comment type="function">
    <text evidence="9">Involved in lipopolysaccharide (LPS) biosynthesis. Catalyzes the transfer of 3-deoxy-D-manno-octulosonate (Kdo) residue(s) from CMP-Kdo to lipid IV(A), the tetraacyldisaccharide-1,4'-bisphosphate precursor of lipid A.</text>
</comment>
<dbReference type="PANTHER" id="PTHR42755:SF1">
    <property type="entry name" value="3-DEOXY-D-MANNO-OCTULOSONIC ACID TRANSFERASE, MITOCHONDRIAL-RELATED"/>
    <property type="match status" value="1"/>
</dbReference>
<feature type="transmembrane region" description="Helical" evidence="9">
    <location>
        <begin position="20"/>
        <end position="39"/>
    </location>
</feature>
<comment type="pathway">
    <text evidence="1 9">Bacterial outer membrane biogenesis; LPS core biosynthesis.</text>
</comment>
<dbReference type="AlphaFoldDB" id="A0A126PVF0"/>
<dbReference type="GO" id="GO:0009244">
    <property type="term" value="P:lipopolysaccharide core region biosynthetic process"/>
    <property type="evidence" value="ECO:0007669"/>
    <property type="project" value="UniProtKB-UniRule"/>
</dbReference>
<evidence type="ECO:0000256" key="3">
    <source>
        <dbReference type="ARBA" id="ARBA00019077"/>
    </source>
</evidence>
<sequence length="436" mass="48396">MVVANTRGYKPTLLETLCRWGYSLVLAIAIPFAFIHLLIKATKASDDSHRGRFERFGIVPKPLNQNGYLFHCVSVGEVVAASCVIKRIMQHEPDAQITVTTTTSTGSARVRDIFKDTVHHFYLPYDLSLTMSSMLKRIKPKAVMITEVELWPNLIHVCWKRNIPVVVINARMTERSAKRYKKIGQLFNPMLAKLSHVCAQGQRDYDNYAWLGVAQDKLTLTNNIKFDQAANTASSSAHFLGLAKGERPILVAGSTHEPEESVIVESAKVLWKENPQLRVIIVPRHPERFEAVAKLLEKHNLNFVKSSEVDNVPDDVNVILLDEMGKLNHAYAVATFVFVGGSIADRGGHNALEPAAFSLPIMMGPHTYNNPVICEYLKECGALSIVEDASRVSSTVQEWLESPSKAEKAGMAGKKVLQDNSGALDSTLACIHRSIR</sequence>
<dbReference type="RefSeq" id="WP_061094029.1">
    <property type="nucleotide sequence ID" value="NZ_CP014323.1"/>
</dbReference>
<keyword evidence="9" id="KW-0448">Lipopolysaccharide biosynthesis</keyword>
<evidence type="ECO:0000256" key="8">
    <source>
        <dbReference type="PIRSR" id="PIRSR639901-2"/>
    </source>
</evidence>
<dbReference type="GO" id="GO:0005886">
    <property type="term" value="C:plasma membrane"/>
    <property type="evidence" value="ECO:0007669"/>
    <property type="project" value="UniProtKB-SubCell"/>
</dbReference>
<comment type="subcellular location">
    <subcellularLocation>
        <location evidence="9">Cell membrane</location>
    </subcellularLocation>
</comment>
<feature type="site" description="Transition state stabilizer" evidence="8">
    <location>
        <position position="147"/>
    </location>
</feature>
<protein>
    <recommendedName>
        <fullName evidence="3 9">3-deoxy-D-manno-octulosonic acid transferase</fullName>
        <shortName evidence="9">Kdo transferase</shortName>
        <ecNumber evidence="2 9">2.4.99.12</ecNumber>
    </recommendedName>
    <alternativeName>
        <fullName evidence="5 9">Lipid IV(A) 3-deoxy-D-manno-octulosonic acid transferase</fullName>
    </alternativeName>
</protein>
<dbReference type="InterPro" id="IPR039901">
    <property type="entry name" value="Kdotransferase"/>
</dbReference>
<evidence type="ECO:0000256" key="4">
    <source>
        <dbReference type="ARBA" id="ARBA00022679"/>
    </source>
</evidence>
<dbReference type="GO" id="GO:0043842">
    <property type="term" value="F:Kdo transferase activity"/>
    <property type="evidence" value="ECO:0007669"/>
    <property type="project" value="UniProtKB-EC"/>
</dbReference>
<keyword evidence="4 9" id="KW-0808">Transferase</keyword>
<accession>A0A126PVF0</accession>
<evidence type="ECO:0000256" key="7">
    <source>
        <dbReference type="PIRSR" id="PIRSR639901-1"/>
    </source>
</evidence>
<dbReference type="EC" id="2.4.99.12" evidence="2 9"/>
<evidence type="ECO:0000313" key="11">
    <source>
        <dbReference type="EMBL" id="AMJ96983.1"/>
    </source>
</evidence>
<dbReference type="InterPro" id="IPR038107">
    <property type="entry name" value="Glycos_transf_N_sf"/>
</dbReference>
<dbReference type="Gene3D" id="3.40.50.11720">
    <property type="entry name" value="3-Deoxy-D-manno-octulosonic-acid transferase, N-terminal domain"/>
    <property type="match status" value="1"/>
</dbReference>
<feature type="active site" description="Proton acceptor" evidence="7">
    <location>
        <position position="77"/>
    </location>
</feature>
<gene>
    <name evidence="11" type="ORF">AVL55_01645</name>
</gene>
<dbReference type="EMBL" id="CP014323">
    <property type="protein sequence ID" value="AMJ96983.1"/>
    <property type="molecule type" value="Genomic_DNA"/>
</dbReference>
<evidence type="ECO:0000256" key="2">
    <source>
        <dbReference type="ARBA" id="ARBA00012621"/>
    </source>
</evidence>
<dbReference type="SUPFAM" id="SSF53756">
    <property type="entry name" value="UDP-Glycosyltransferase/glycogen phosphorylase"/>
    <property type="match status" value="1"/>
</dbReference>
<dbReference type="InterPro" id="IPR007507">
    <property type="entry name" value="Glycos_transf_N"/>
</dbReference>
<name>A0A126PVF0_ALTMA</name>
<keyword evidence="9" id="KW-0812">Transmembrane</keyword>
<dbReference type="Pfam" id="PF04413">
    <property type="entry name" value="Glycos_transf_N"/>
    <property type="match status" value="1"/>
</dbReference>
<evidence type="ECO:0000256" key="5">
    <source>
        <dbReference type="ARBA" id="ARBA00031445"/>
    </source>
</evidence>
<comment type="catalytic activity">
    <reaction evidence="6 9">
        <text>lipid IVA (E. coli) + CMP-3-deoxy-beta-D-manno-octulosonate = alpha-Kdo-(2-&gt;6)-lipid IVA (E. coli) + CMP + H(+)</text>
        <dbReference type="Rhea" id="RHEA:28066"/>
        <dbReference type="ChEBI" id="CHEBI:15378"/>
        <dbReference type="ChEBI" id="CHEBI:58603"/>
        <dbReference type="ChEBI" id="CHEBI:60364"/>
        <dbReference type="ChEBI" id="CHEBI:60377"/>
        <dbReference type="ChEBI" id="CHEBI:85987"/>
        <dbReference type="EC" id="2.4.99.12"/>
    </reaction>
</comment>
<evidence type="ECO:0000256" key="1">
    <source>
        <dbReference type="ARBA" id="ARBA00004713"/>
    </source>
</evidence>
<dbReference type="Gene3D" id="3.40.50.2000">
    <property type="entry name" value="Glycogen Phosphorylase B"/>
    <property type="match status" value="1"/>
</dbReference>
<proteinExistence type="inferred from homology"/>
<dbReference type="GO" id="GO:0009245">
    <property type="term" value="P:lipid A biosynthetic process"/>
    <property type="evidence" value="ECO:0007669"/>
    <property type="project" value="TreeGrafter"/>
</dbReference>
<dbReference type="Proteomes" id="UP000063991">
    <property type="component" value="Chromosome"/>
</dbReference>
<keyword evidence="9" id="KW-1003">Cell membrane</keyword>
<evidence type="ECO:0000256" key="6">
    <source>
        <dbReference type="ARBA" id="ARBA00049183"/>
    </source>
</evidence>
<evidence type="ECO:0000259" key="10">
    <source>
        <dbReference type="Pfam" id="PF04413"/>
    </source>
</evidence>
<evidence type="ECO:0000256" key="9">
    <source>
        <dbReference type="RuleBase" id="RU365103"/>
    </source>
</evidence>
<feature type="domain" description="3-deoxy-D-manno-octulosonic-acid transferase N-terminal" evidence="10">
    <location>
        <begin position="53"/>
        <end position="228"/>
    </location>
</feature>
<dbReference type="OrthoDB" id="9789797at2"/>
<keyword evidence="9" id="KW-0472">Membrane</keyword>
<dbReference type="UniPathway" id="UPA00958"/>
<organism evidence="11 12">
    <name type="scientific">Alteromonas macleodii</name>
    <name type="common">Pseudoalteromonas macleodii</name>
    <dbReference type="NCBI Taxonomy" id="28108"/>
    <lineage>
        <taxon>Bacteria</taxon>
        <taxon>Pseudomonadati</taxon>
        <taxon>Pseudomonadota</taxon>
        <taxon>Gammaproteobacteria</taxon>
        <taxon>Alteromonadales</taxon>
        <taxon>Alteromonadaceae</taxon>
        <taxon>Alteromonas/Salinimonas group</taxon>
        <taxon>Alteromonas</taxon>
    </lineage>
</organism>
<dbReference type="PANTHER" id="PTHR42755">
    <property type="entry name" value="3-DEOXY-MANNO-OCTULOSONATE CYTIDYLYLTRANSFERASE"/>
    <property type="match status" value="1"/>
</dbReference>